<accession>A0A9W8NS16</accession>
<comment type="caution">
    <text evidence="2">The sequence shown here is derived from an EMBL/GenBank/DDBJ whole genome shotgun (WGS) entry which is preliminary data.</text>
</comment>
<evidence type="ECO:0000256" key="1">
    <source>
        <dbReference type="SAM" id="MobiDB-lite"/>
    </source>
</evidence>
<dbReference type="AlphaFoldDB" id="A0A9W8NS16"/>
<gene>
    <name evidence="2" type="ORF">DFH05DRAFT_1512773</name>
</gene>
<sequence length="546" mass="60886">MSFLSSSPPAFFAARNVSESPQFNRSINFENNFQSSSSSHQLQMTHNPLDQDEVNMRYIQLKMSFSALENEHKRTKFELETYKELYNQLLHTIQDAPALTSTPTTALLPIPSFQRINFLKVKLWTTQDFFDAKNGNGNRGVSLKGHFPKQTGLWFVEDEFGQPLNSHTTDYVREYAKTVWMLLRERQVKRSLPVPKNWTEANADAVNLYHHYMCHRFPFLALCDDLWKTKQIWLTDYTSWYGKRRDKINLKVEQSMKTEVKDDYLDKDSALSSLIPAKRAQTDTLTTLGLETDNSLVMAPKSPKLPRLKLSFSSAEFLTPSTPIPITPTTVEPSMPVAPATPTTAAESSPVITPPTITTDVPESTELDFAPVSATVADSIPVTAISTLQFPHTPSSPTKASPLQISTSFNATHTVDLNGLFNDPKLAASLLPPPAQVLLSPITLKAPEPLSAIIEHSSKSTSNPKPKIRFGELTVGKNLCKKAWYNDLMAHGKVPTEMAFKEYFGQISLADRKAWDVKAKNTNRNLSEDAGCSQVLSLTTATSNTA</sequence>
<name>A0A9W8NS16_9AGAR</name>
<keyword evidence="3" id="KW-1185">Reference proteome</keyword>
<protein>
    <submittedName>
        <fullName evidence="2">Uncharacterized protein</fullName>
    </submittedName>
</protein>
<proteinExistence type="predicted"/>
<organism evidence="2 3">
    <name type="scientific">Lentinula detonsa</name>
    <dbReference type="NCBI Taxonomy" id="2804962"/>
    <lineage>
        <taxon>Eukaryota</taxon>
        <taxon>Fungi</taxon>
        <taxon>Dikarya</taxon>
        <taxon>Basidiomycota</taxon>
        <taxon>Agaricomycotina</taxon>
        <taxon>Agaricomycetes</taxon>
        <taxon>Agaricomycetidae</taxon>
        <taxon>Agaricales</taxon>
        <taxon>Marasmiineae</taxon>
        <taxon>Omphalotaceae</taxon>
        <taxon>Lentinula</taxon>
    </lineage>
</organism>
<feature type="compositionally biased region" description="Low complexity" evidence="1">
    <location>
        <begin position="327"/>
        <end position="355"/>
    </location>
</feature>
<dbReference type="Proteomes" id="UP001142393">
    <property type="component" value="Unassembled WGS sequence"/>
</dbReference>
<reference evidence="2 3" key="1">
    <citation type="journal article" date="2023" name="Proc. Natl. Acad. Sci. U.S.A.">
        <title>A global phylogenomic analysis of the shiitake genus Lentinula.</title>
        <authorList>
            <person name="Sierra-Patev S."/>
            <person name="Min B."/>
            <person name="Naranjo-Ortiz M."/>
            <person name="Looney B."/>
            <person name="Konkel Z."/>
            <person name="Slot J.C."/>
            <person name="Sakamoto Y."/>
            <person name="Steenwyk J.L."/>
            <person name="Rokas A."/>
            <person name="Carro J."/>
            <person name="Camarero S."/>
            <person name="Ferreira P."/>
            <person name="Molpeceres G."/>
            <person name="Ruiz-Duenas F.J."/>
            <person name="Serrano A."/>
            <person name="Henrissat B."/>
            <person name="Drula E."/>
            <person name="Hughes K.W."/>
            <person name="Mata J.L."/>
            <person name="Ishikawa N.K."/>
            <person name="Vargas-Isla R."/>
            <person name="Ushijima S."/>
            <person name="Smith C.A."/>
            <person name="Donoghue J."/>
            <person name="Ahrendt S."/>
            <person name="Andreopoulos W."/>
            <person name="He G."/>
            <person name="LaButti K."/>
            <person name="Lipzen A."/>
            <person name="Ng V."/>
            <person name="Riley R."/>
            <person name="Sandor L."/>
            <person name="Barry K."/>
            <person name="Martinez A.T."/>
            <person name="Xiao Y."/>
            <person name="Gibbons J.G."/>
            <person name="Terashima K."/>
            <person name="Grigoriev I.V."/>
            <person name="Hibbett D."/>
        </authorList>
    </citation>
    <scope>NUCLEOTIDE SEQUENCE [LARGE SCALE GENOMIC DNA]</scope>
    <source>
        <strain evidence="2 3">TFB7810</strain>
    </source>
</reference>
<evidence type="ECO:0000313" key="2">
    <source>
        <dbReference type="EMBL" id="KAJ3739780.1"/>
    </source>
</evidence>
<evidence type="ECO:0000313" key="3">
    <source>
        <dbReference type="Proteomes" id="UP001142393"/>
    </source>
</evidence>
<feature type="region of interest" description="Disordered" evidence="1">
    <location>
        <begin position="323"/>
        <end position="355"/>
    </location>
</feature>
<dbReference type="EMBL" id="JANVFU010000017">
    <property type="protein sequence ID" value="KAJ3739780.1"/>
    <property type="molecule type" value="Genomic_DNA"/>
</dbReference>